<accession>A0A286UUC5</accession>
<dbReference type="Proteomes" id="UP000217199">
    <property type="component" value="Unassembled WGS sequence"/>
</dbReference>
<feature type="transmembrane region" description="Helical" evidence="1">
    <location>
        <begin position="68"/>
        <end position="90"/>
    </location>
</feature>
<name>A0A286UUC5_9AGAM</name>
<evidence type="ECO:0000313" key="2">
    <source>
        <dbReference type="EMBL" id="PAV23189.1"/>
    </source>
</evidence>
<reference evidence="2 3" key="1">
    <citation type="journal article" date="2017" name="Mol. Ecol.">
        <title>Comparative and population genomic landscape of Phellinus noxius: A hypervariable fungus causing root rot in trees.</title>
        <authorList>
            <person name="Chung C.L."/>
            <person name="Lee T.J."/>
            <person name="Akiba M."/>
            <person name="Lee H.H."/>
            <person name="Kuo T.H."/>
            <person name="Liu D."/>
            <person name="Ke H.M."/>
            <person name="Yokoi T."/>
            <person name="Roa M.B."/>
            <person name="Lu M.J."/>
            <person name="Chang Y.Y."/>
            <person name="Ann P.J."/>
            <person name="Tsai J.N."/>
            <person name="Chen C.Y."/>
            <person name="Tzean S.S."/>
            <person name="Ota Y."/>
            <person name="Hattori T."/>
            <person name="Sahashi N."/>
            <person name="Liou R.F."/>
            <person name="Kikuchi T."/>
            <person name="Tsai I.J."/>
        </authorList>
    </citation>
    <scope>NUCLEOTIDE SEQUENCE [LARGE SCALE GENOMIC DNA]</scope>
    <source>
        <strain evidence="2 3">FFPRI411160</strain>
    </source>
</reference>
<keyword evidence="1" id="KW-0472">Membrane</keyword>
<gene>
    <name evidence="2" type="ORF">PNOK_0025700</name>
</gene>
<dbReference type="InParanoid" id="A0A286UUC5"/>
<keyword evidence="1" id="KW-0812">Transmembrane</keyword>
<proteinExistence type="predicted"/>
<feature type="transmembrane region" description="Helical" evidence="1">
    <location>
        <begin position="111"/>
        <end position="132"/>
    </location>
</feature>
<evidence type="ECO:0000313" key="3">
    <source>
        <dbReference type="Proteomes" id="UP000217199"/>
    </source>
</evidence>
<keyword evidence="1" id="KW-1133">Transmembrane helix</keyword>
<feature type="transmembrane region" description="Helical" evidence="1">
    <location>
        <begin position="14"/>
        <end position="36"/>
    </location>
</feature>
<dbReference type="EMBL" id="NBII01000001">
    <property type="protein sequence ID" value="PAV23189.1"/>
    <property type="molecule type" value="Genomic_DNA"/>
</dbReference>
<protein>
    <submittedName>
        <fullName evidence="2">Uncharacterized protein</fullName>
    </submittedName>
</protein>
<dbReference type="STRING" id="2282107.A0A286UUC5"/>
<organism evidence="2 3">
    <name type="scientific">Pyrrhoderma noxium</name>
    <dbReference type="NCBI Taxonomy" id="2282107"/>
    <lineage>
        <taxon>Eukaryota</taxon>
        <taxon>Fungi</taxon>
        <taxon>Dikarya</taxon>
        <taxon>Basidiomycota</taxon>
        <taxon>Agaricomycotina</taxon>
        <taxon>Agaricomycetes</taxon>
        <taxon>Hymenochaetales</taxon>
        <taxon>Hymenochaetaceae</taxon>
        <taxon>Pyrrhoderma</taxon>
    </lineage>
</organism>
<sequence length="217" mass="24962">MLALRVYAIYNKKILFLVILVIFTSAQFALGLGLYLTPGSQIFTDNTTDILYYTCYCEPSRKTGRWQYAYQIMQLVYDLAILAFIAVRIIPIVRSSKLLNLTFGRTILNNSLQYFTVLFTSYLTWVLMIELAEDPFKYAAAIPTLVLSCTMANRITISLLRPLEPTFDNDNRLQGYKGRVADESEFIFTAVDSLFSYEDSKDQALLFELHVGRRAYR</sequence>
<keyword evidence="3" id="KW-1185">Reference proteome</keyword>
<dbReference type="OrthoDB" id="2745134at2759"/>
<comment type="caution">
    <text evidence="2">The sequence shown here is derived from an EMBL/GenBank/DDBJ whole genome shotgun (WGS) entry which is preliminary data.</text>
</comment>
<dbReference type="AlphaFoldDB" id="A0A286UUC5"/>
<evidence type="ECO:0000256" key="1">
    <source>
        <dbReference type="SAM" id="Phobius"/>
    </source>
</evidence>